<name>A0A4Z2EXK5_9TELE</name>
<comment type="caution">
    <text evidence="2">The sequence shown here is derived from an EMBL/GenBank/DDBJ whole genome shotgun (WGS) entry which is preliminary data.</text>
</comment>
<dbReference type="AlphaFoldDB" id="A0A4Z2EXK5"/>
<evidence type="ECO:0000313" key="2">
    <source>
        <dbReference type="EMBL" id="TNN33548.1"/>
    </source>
</evidence>
<feature type="compositionally biased region" description="Polar residues" evidence="1">
    <location>
        <begin position="70"/>
        <end position="82"/>
    </location>
</feature>
<evidence type="ECO:0000256" key="1">
    <source>
        <dbReference type="SAM" id="MobiDB-lite"/>
    </source>
</evidence>
<keyword evidence="3" id="KW-1185">Reference proteome</keyword>
<gene>
    <name evidence="2" type="ORF">EYF80_056292</name>
</gene>
<proteinExistence type="predicted"/>
<feature type="compositionally biased region" description="Basic and acidic residues" evidence="1">
    <location>
        <begin position="85"/>
        <end position="95"/>
    </location>
</feature>
<evidence type="ECO:0000313" key="3">
    <source>
        <dbReference type="Proteomes" id="UP000314294"/>
    </source>
</evidence>
<accession>A0A4Z2EXK5</accession>
<feature type="compositionally biased region" description="Polar residues" evidence="1">
    <location>
        <begin position="36"/>
        <end position="57"/>
    </location>
</feature>
<protein>
    <submittedName>
        <fullName evidence="2">Uncharacterized protein</fullName>
    </submittedName>
</protein>
<organism evidence="2 3">
    <name type="scientific">Liparis tanakae</name>
    <name type="common">Tanaka's snailfish</name>
    <dbReference type="NCBI Taxonomy" id="230148"/>
    <lineage>
        <taxon>Eukaryota</taxon>
        <taxon>Metazoa</taxon>
        <taxon>Chordata</taxon>
        <taxon>Craniata</taxon>
        <taxon>Vertebrata</taxon>
        <taxon>Euteleostomi</taxon>
        <taxon>Actinopterygii</taxon>
        <taxon>Neopterygii</taxon>
        <taxon>Teleostei</taxon>
        <taxon>Neoteleostei</taxon>
        <taxon>Acanthomorphata</taxon>
        <taxon>Eupercaria</taxon>
        <taxon>Perciformes</taxon>
        <taxon>Cottioidei</taxon>
        <taxon>Cottales</taxon>
        <taxon>Liparidae</taxon>
        <taxon>Liparis</taxon>
    </lineage>
</organism>
<dbReference type="EMBL" id="SRLO01002207">
    <property type="protein sequence ID" value="TNN33548.1"/>
    <property type="molecule type" value="Genomic_DNA"/>
</dbReference>
<feature type="region of interest" description="Disordered" evidence="1">
    <location>
        <begin position="20"/>
        <end position="138"/>
    </location>
</feature>
<dbReference type="Proteomes" id="UP000314294">
    <property type="component" value="Unassembled WGS sequence"/>
</dbReference>
<sequence>MDSGGTGSMCWSRRAAVAAAARAAPSQWSRRPCRSSWDSSWRNAARSASHSSGQNCRTGEASAPHGLQGLSIQHSDAGTTGPSREASRSSGDHRTQQGGLQELRGPQDPAGRPPDLDQMELDGELSEPPAVSMESDEL</sequence>
<reference evidence="2 3" key="1">
    <citation type="submission" date="2019-03" db="EMBL/GenBank/DDBJ databases">
        <title>First draft genome of Liparis tanakae, snailfish: a comprehensive survey of snailfish specific genes.</title>
        <authorList>
            <person name="Kim W."/>
            <person name="Song I."/>
            <person name="Jeong J.-H."/>
            <person name="Kim D."/>
            <person name="Kim S."/>
            <person name="Ryu S."/>
            <person name="Song J.Y."/>
            <person name="Lee S.K."/>
        </authorList>
    </citation>
    <scope>NUCLEOTIDE SEQUENCE [LARGE SCALE GENOMIC DNA]</scope>
    <source>
        <tissue evidence="2">Muscle</tissue>
    </source>
</reference>